<protein>
    <recommendedName>
        <fullName evidence="3">RWD domain-containing protein</fullName>
    </recommendedName>
</protein>
<keyword evidence="2" id="KW-1185">Reference proteome</keyword>
<organism evidence="1 2">
    <name type="scientific">Tritrichomonas musculus</name>
    <dbReference type="NCBI Taxonomy" id="1915356"/>
    <lineage>
        <taxon>Eukaryota</taxon>
        <taxon>Metamonada</taxon>
        <taxon>Parabasalia</taxon>
        <taxon>Tritrichomonadida</taxon>
        <taxon>Tritrichomonadidae</taxon>
        <taxon>Tritrichomonas</taxon>
    </lineage>
</organism>
<dbReference type="EMBL" id="JAPFFF010000004">
    <property type="protein sequence ID" value="KAK8892173.1"/>
    <property type="molecule type" value="Genomic_DNA"/>
</dbReference>
<evidence type="ECO:0000313" key="2">
    <source>
        <dbReference type="Proteomes" id="UP001470230"/>
    </source>
</evidence>
<accession>A0ABR2KMY4</accession>
<proteinExistence type="predicted"/>
<dbReference type="Proteomes" id="UP001470230">
    <property type="component" value="Unassembled WGS sequence"/>
</dbReference>
<gene>
    <name evidence="1" type="ORF">M9Y10_029396</name>
</gene>
<name>A0ABR2KMY4_9EUKA</name>
<comment type="caution">
    <text evidence="1">The sequence shown here is derived from an EMBL/GenBank/DDBJ whole genome shotgun (WGS) entry which is preliminary data.</text>
</comment>
<evidence type="ECO:0008006" key="3">
    <source>
        <dbReference type="Google" id="ProtNLM"/>
    </source>
</evidence>
<evidence type="ECO:0000313" key="1">
    <source>
        <dbReference type="EMBL" id="KAK8892173.1"/>
    </source>
</evidence>
<sequence length="250" mass="28884">MTAEDHTYKELNRVAENLKFVQEKLSLNNPISTDLISSNNKLNARLNLDQGFYECNITVRFSTETDNEQNFQIKSYPIPEFHSMLSIICPLIPKIEYLSSKSEFLTSQITKDIIQDLRMCEEILTVRPHLTNSECCPDWNEAFSEESSKNPDLFISVFPFRDALYVTVYQVKKTPEKPVCELHNSPEPFSFASNSVIKINGNNYTVLHSIVAKQSQQFLAQTLRWIRDSIEELETLTALKSKNEMKEQDE</sequence>
<reference evidence="1 2" key="1">
    <citation type="submission" date="2024-04" db="EMBL/GenBank/DDBJ databases">
        <title>Tritrichomonas musculus Genome.</title>
        <authorList>
            <person name="Alves-Ferreira E."/>
            <person name="Grigg M."/>
            <person name="Lorenzi H."/>
            <person name="Galac M."/>
        </authorList>
    </citation>
    <scope>NUCLEOTIDE SEQUENCE [LARGE SCALE GENOMIC DNA]</scope>
    <source>
        <strain evidence="1 2">EAF2021</strain>
    </source>
</reference>